<feature type="coiled-coil region" evidence="9">
    <location>
        <begin position="65"/>
        <end position="92"/>
    </location>
</feature>
<dbReference type="PANTHER" id="PTHR43065:SF46">
    <property type="entry name" value="C4-DICARBOXYLATE TRANSPORT SENSOR PROTEIN DCTB"/>
    <property type="match status" value="1"/>
</dbReference>
<keyword evidence="3" id="KW-0597">Phosphoprotein</keyword>
<dbReference type="GO" id="GO:0000155">
    <property type="term" value="F:phosphorelay sensor kinase activity"/>
    <property type="evidence" value="ECO:0007669"/>
    <property type="project" value="InterPro"/>
</dbReference>
<evidence type="ECO:0000256" key="3">
    <source>
        <dbReference type="ARBA" id="ARBA00022553"/>
    </source>
</evidence>
<name>A0A383XQ77_9GAMM</name>
<dbReference type="GO" id="GO:0005524">
    <property type="term" value="F:ATP binding"/>
    <property type="evidence" value="ECO:0007669"/>
    <property type="project" value="UniProtKB-KW"/>
</dbReference>
<gene>
    <name evidence="11" type="ORF">DEH80_15685</name>
</gene>
<keyword evidence="5" id="KW-0547">Nucleotide-binding</keyword>
<accession>A0A383XQ77</accession>
<keyword evidence="12" id="KW-1185">Reference proteome</keyword>
<proteinExistence type="predicted"/>
<dbReference type="Pfam" id="PF02518">
    <property type="entry name" value="HATPase_c"/>
    <property type="match status" value="1"/>
</dbReference>
<protein>
    <recommendedName>
        <fullName evidence="2">histidine kinase</fullName>
        <ecNumber evidence="2">2.7.13.3</ecNumber>
    </recommendedName>
</protein>
<dbReference type="RefSeq" id="WP_109721467.1">
    <property type="nucleotide sequence ID" value="NZ_QEQK01000018.1"/>
</dbReference>
<dbReference type="InterPro" id="IPR003661">
    <property type="entry name" value="HisK_dim/P_dom"/>
</dbReference>
<evidence type="ECO:0000256" key="1">
    <source>
        <dbReference type="ARBA" id="ARBA00000085"/>
    </source>
</evidence>
<dbReference type="SMART" id="SM00387">
    <property type="entry name" value="HATPase_c"/>
    <property type="match status" value="1"/>
</dbReference>
<evidence type="ECO:0000256" key="4">
    <source>
        <dbReference type="ARBA" id="ARBA00022679"/>
    </source>
</evidence>
<evidence type="ECO:0000313" key="11">
    <source>
        <dbReference type="EMBL" id="PWN54781.1"/>
    </source>
</evidence>
<dbReference type="PRINTS" id="PR00344">
    <property type="entry name" value="BCTRLSENSOR"/>
</dbReference>
<evidence type="ECO:0000313" key="12">
    <source>
        <dbReference type="Proteomes" id="UP000251800"/>
    </source>
</evidence>
<dbReference type="OrthoDB" id="9772100at2"/>
<evidence type="ECO:0000256" key="7">
    <source>
        <dbReference type="ARBA" id="ARBA00022840"/>
    </source>
</evidence>
<evidence type="ECO:0000256" key="5">
    <source>
        <dbReference type="ARBA" id="ARBA00022741"/>
    </source>
</evidence>
<dbReference type="InterPro" id="IPR003594">
    <property type="entry name" value="HATPase_dom"/>
</dbReference>
<dbReference type="AlphaFoldDB" id="A0A383XQ77"/>
<feature type="domain" description="Histidine kinase" evidence="10">
    <location>
        <begin position="108"/>
        <end position="366"/>
    </location>
</feature>
<evidence type="ECO:0000259" key="10">
    <source>
        <dbReference type="PROSITE" id="PS50109"/>
    </source>
</evidence>
<dbReference type="Proteomes" id="UP000251800">
    <property type="component" value="Unassembled WGS sequence"/>
</dbReference>
<dbReference type="EMBL" id="QEQK01000018">
    <property type="protein sequence ID" value="PWN54781.1"/>
    <property type="molecule type" value="Genomic_DNA"/>
</dbReference>
<dbReference type="PANTHER" id="PTHR43065">
    <property type="entry name" value="SENSOR HISTIDINE KINASE"/>
    <property type="match status" value="1"/>
</dbReference>
<keyword evidence="6" id="KW-0418">Kinase</keyword>
<keyword evidence="7 11" id="KW-0067">ATP-binding</keyword>
<dbReference type="InterPro" id="IPR005467">
    <property type="entry name" value="His_kinase_dom"/>
</dbReference>
<keyword evidence="8" id="KW-0902">Two-component regulatory system</keyword>
<dbReference type="PROSITE" id="PS50109">
    <property type="entry name" value="HIS_KIN"/>
    <property type="match status" value="1"/>
</dbReference>
<dbReference type="SUPFAM" id="SSF55874">
    <property type="entry name" value="ATPase domain of HSP90 chaperone/DNA topoisomerase II/histidine kinase"/>
    <property type="match status" value="1"/>
</dbReference>
<evidence type="ECO:0000256" key="2">
    <source>
        <dbReference type="ARBA" id="ARBA00012438"/>
    </source>
</evidence>
<dbReference type="Gene3D" id="1.10.287.130">
    <property type="match status" value="1"/>
</dbReference>
<keyword evidence="9" id="KW-0175">Coiled coil</keyword>
<dbReference type="CDD" id="cd00082">
    <property type="entry name" value="HisKA"/>
    <property type="match status" value="1"/>
</dbReference>
<comment type="caution">
    <text evidence="11">The sequence shown here is derived from an EMBL/GenBank/DDBJ whole genome shotgun (WGS) entry which is preliminary data.</text>
</comment>
<dbReference type="EC" id="2.7.13.3" evidence="2"/>
<evidence type="ECO:0000256" key="9">
    <source>
        <dbReference type="SAM" id="Coils"/>
    </source>
</evidence>
<comment type="catalytic activity">
    <reaction evidence="1">
        <text>ATP + protein L-histidine = ADP + protein N-phospho-L-histidine.</text>
        <dbReference type="EC" id="2.7.13.3"/>
    </reaction>
</comment>
<sequence length="370" mass="40336">MLNQAHPDPSTARAPATDAIDVLQRKLAARDKTIHVLKRRVKERDDSLATPMTTLEQNIALGKVVAMKTQQLSEERRELQEALAELGRTQAMLLQAQKMESIGQLAAGVAHEINTPTQYVRDNVEFVSKAQRMIATLVEAACTLADAAEPHEATQAAAVAFRRQLKRSKFGFLQEQVPAALEQSLDGLRRISRIVGAMKEFSHPSAGEKEQVDLHALAETTVTVARNEWKYVASLTIRCEGELPPVCCLRDEIAQMLLNLVVNAAHAIKDTLEPGVRESGRIEIVLAPYEDTHVDIRVIDDGGGIPEAVREKVFDPFFTTKGVGDGTGQGLAIVYSTVVDKHGGVVFFETEVGTGTEFVVRLPIDGGDAS</sequence>
<organism evidence="11 12">
    <name type="scientific">Abyssibacter profundi</name>
    <dbReference type="NCBI Taxonomy" id="2182787"/>
    <lineage>
        <taxon>Bacteria</taxon>
        <taxon>Pseudomonadati</taxon>
        <taxon>Pseudomonadota</taxon>
        <taxon>Gammaproteobacteria</taxon>
        <taxon>Chromatiales</taxon>
        <taxon>Oceanococcaceae</taxon>
        <taxon>Abyssibacter</taxon>
    </lineage>
</organism>
<dbReference type="Gene3D" id="3.30.565.10">
    <property type="entry name" value="Histidine kinase-like ATPase, C-terminal domain"/>
    <property type="match status" value="1"/>
</dbReference>
<keyword evidence="4" id="KW-0808">Transferase</keyword>
<dbReference type="InterPro" id="IPR036890">
    <property type="entry name" value="HATPase_C_sf"/>
</dbReference>
<dbReference type="InterPro" id="IPR004358">
    <property type="entry name" value="Sig_transdc_His_kin-like_C"/>
</dbReference>
<evidence type="ECO:0000256" key="6">
    <source>
        <dbReference type="ARBA" id="ARBA00022777"/>
    </source>
</evidence>
<evidence type="ECO:0000256" key="8">
    <source>
        <dbReference type="ARBA" id="ARBA00023012"/>
    </source>
</evidence>
<reference evidence="11 12" key="1">
    <citation type="submission" date="2018-05" db="EMBL/GenBank/DDBJ databases">
        <title>Abyssibacter profundi OUC007T gen. nov., sp. nov, a marine bacterium isolated from seawater of the Mariana Trench.</title>
        <authorList>
            <person name="Zhou S."/>
        </authorList>
    </citation>
    <scope>NUCLEOTIDE SEQUENCE [LARGE SCALE GENOMIC DNA]</scope>
    <source>
        <strain evidence="11 12">OUC007</strain>
    </source>
</reference>